<feature type="compositionally biased region" description="Polar residues" evidence="1">
    <location>
        <begin position="422"/>
        <end position="434"/>
    </location>
</feature>
<gene>
    <name evidence="5" type="ORF">ABWT76_001790</name>
</gene>
<reference evidence="5" key="1">
    <citation type="submission" date="2024-07" db="EMBL/GenBank/DDBJ databases">
        <authorList>
            <person name="Kim Y.J."/>
            <person name="Jeong J.Y."/>
        </authorList>
    </citation>
    <scope>NUCLEOTIDE SEQUENCE</scope>
    <source>
        <strain evidence="5">GIHE-MW2</strain>
    </source>
</reference>
<feature type="domain" description="DUF7088" evidence="4">
    <location>
        <begin position="105"/>
        <end position="170"/>
    </location>
</feature>
<name>A0AAU8JKH9_9CYAN</name>
<feature type="compositionally biased region" description="Low complexity" evidence="1">
    <location>
        <begin position="485"/>
        <end position="504"/>
    </location>
</feature>
<dbReference type="SUPFAM" id="SSF52317">
    <property type="entry name" value="Class I glutamine amidotransferase-like"/>
    <property type="match status" value="1"/>
</dbReference>
<dbReference type="InterPro" id="IPR029062">
    <property type="entry name" value="Class_I_gatase-like"/>
</dbReference>
<feature type="compositionally biased region" description="Acidic residues" evidence="1">
    <location>
        <begin position="470"/>
        <end position="484"/>
    </location>
</feature>
<feature type="compositionally biased region" description="Low complexity" evidence="1">
    <location>
        <begin position="435"/>
        <end position="452"/>
    </location>
</feature>
<evidence type="ECO:0000256" key="2">
    <source>
        <dbReference type="SAM" id="Phobius"/>
    </source>
</evidence>
<dbReference type="Pfam" id="PF23357">
    <property type="entry name" value="DUF7088"/>
    <property type="match status" value="1"/>
</dbReference>
<feature type="domain" description="ABC-type uncharacterised transport system" evidence="3">
    <location>
        <begin position="217"/>
        <end position="414"/>
    </location>
</feature>
<dbReference type="InterPro" id="IPR019196">
    <property type="entry name" value="ABC_transp_unknown"/>
</dbReference>
<sequence length="621" mass="68563">MKGKTLAKYLKYTLLFAAPCLMIIGLSSGYVLLDWGPIPVGFIIAGIVCFLLWLIFQDKSGEGFWGKRSTEAGANAFISTIAILIILGLINFFGLRYSYQIDLTENRQFSLAPKTEQVVQNLPSQVKVLVFTQTPDAQTRELLGKYSRISNDKLLVEFVNPYEQPTLANKFEVRNVGDVYVASSDGELREFVQSVNQRTPLVEEQLTNGLLRLTGDRRKVYFLQGHGERSLDPRGGSISQAINSLQAQNIANAPINLIESKTVPEDATLLAIIGPKRALAPGEVQEIKAYLNRGGHLLLAIDPKTDPGLNSLLEEWGVILDQALAIDDTGNGQAFGLRQAAPLITNYGNHPITRDFGNGFSFYPLARPIQFKEIEGIEATPFLITNQPSWAESEPDNPNLSFDPQKDRPGPLYLGVALVRGDSQQRSASRNRTIATATPETATPETETATPETETETETPAETETATPETETETETPAETETETPAETATPETETETAETPAETETTETETETPAETETQPTNQQPNTTNQTLPEARMVVLGNSEFMINGLFELQLNGDVFLNSVNWLTGQQEELLSIRPQTITNRRIVMAPIERRFVELSLILLPIFGFGAAFSLWLQRR</sequence>
<evidence type="ECO:0000313" key="5">
    <source>
        <dbReference type="EMBL" id="XCM38912.1"/>
    </source>
</evidence>
<dbReference type="EMBL" id="CP159837">
    <property type="protein sequence ID" value="XCM38912.1"/>
    <property type="molecule type" value="Genomic_DNA"/>
</dbReference>
<feature type="compositionally biased region" description="Polar residues" evidence="1">
    <location>
        <begin position="388"/>
        <end position="402"/>
    </location>
</feature>
<feature type="transmembrane region" description="Helical" evidence="2">
    <location>
        <begin position="76"/>
        <end position="99"/>
    </location>
</feature>
<accession>A0AAU8JKH9</accession>
<keyword evidence="2" id="KW-1133">Transmembrane helix</keyword>
<keyword evidence="2" id="KW-0472">Membrane</keyword>
<proteinExistence type="predicted"/>
<dbReference type="AlphaFoldDB" id="A0AAU8JKH9"/>
<feature type="compositionally biased region" description="Low complexity" evidence="1">
    <location>
        <begin position="516"/>
        <end position="532"/>
    </location>
</feature>
<dbReference type="Pfam" id="PF09822">
    <property type="entry name" value="ABC_transp_aux"/>
    <property type="match status" value="1"/>
</dbReference>
<organism evidence="5">
    <name type="scientific">Planktothricoides raciborskii GIHE-MW2</name>
    <dbReference type="NCBI Taxonomy" id="2792601"/>
    <lineage>
        <taxon>Bacteria</taxon>
        <taxon>Bacillati</taxon>
        <taxon>Cyanobacteriota</taxon>
        <taxon>Cyanophyceae</taxon>
        <taxon>Oscillatoriophycideae</taxon>
        <taxon>Oscillatoriales</taxon>
        <taxon>Oscillatoriaceae</taxon>
        <taxon>Planktothricoides</taxon>
    </lineage>
</organism>
<feature type="transmembrane region" description="Helical" evidence="2">
    <location>
        <begin position="38"/>
        <end position="56"/>
    </location>
</feature>
<evidence type="ECO:0000256" key="1">
    <source>
        <dbReference type="SAM" id="MobiDB-lite"/>
    </source>
</evidence>
<evidence type="ECO:0000259" key="4">
    <source>
        <dbReference type="Pfam" id="PF23357"/>
    </source>
</evidence>
<dbReference type="RefSeq" id="WP_190877011.1">
    <property type="nucleotide sequence ID" value="NZ_CP159837.1"/>
</dbReference>
<evidence type="ECO:0000259" key="3">
    <source>
        <dbReference type="Pfam" id="PF09822"/>
    </source>
</evidence>
<feature type="compositionally biased region" description="Acidic residues" evidence="1">
    <location>
        <begin position="505"/>
        <end position="515"/>
    </location>
</feature>
<feature type="transmembrane region" description="Helical" evidence="2">
    <location>
        <begin position="12"/>
        <end position="32"/>
    </location>
</feature>
<feature type="region of interest" description="Disordered" evidence="1">
    <location>
        <begin position="388"/>
        <end position="533"/>
    </location>
</feature>
<protein>
    <submittedName>
        <fullName evidence="5">Gldg family protein</fullName>
    </submittedName>
</protein>
<keyword evidence="2" id="KW-0812">Transmembrane</keyword>
<dbReference type="InterPro" id="IPR055396">
    <property type="entry name" value="DUF7088"/>
</dbReference>
<feature type="transmembrane region" description="Helical" evidence="2">
    <location>
        <begin position="597"/>
        <end position="618"/>
    </location>
</feature>